<reference evidence="1" key="1">
    <citation type="submission" date="2022-04" db="EMBL/GenBank/DDBJ databases">
        <title>Genome of the entomopathogenic fungus Entomophthora muscae.</title>
        <authorList>
            <person name="Elya C."/>
            <person name="Lovett B.R."/>
            <person name="Lee E."/>
            <person name="Macias A.M."/>
            <person name="Hajek A.E."/>
            <person name="De Bivort B.L."/>
            <person name="Kasson M.T."/>
            <person name="De Fine Licht H.H."/>
            <person name="Stajich J.E."/>
        </authorList>
    </citation>
    <scope>NUCLEOTIDE SEQUENCE</scope>
    <source>
        <strain evidence="1">Berkeley</strain>
    </source>
</reference>
<comment type="caution">
    <text evidence="1">The sequence shown here is derived from an EMBL/GenBank/DDBJ whole genome shotgun (WGS) entry which is preliminary data.</text>
</comment>
<organism evidence="1 2">
    <name type="scientific">Entomophthora muscae</name>
    <dbReference type="NCBI Taxonomy" id="34485"/>
    <lineage>
        <taxon>Eukaryota</taxon>
        <taxon>Fungi</taxon>
        <taxon>Fungi incertae sedis</taxon>
        <taxon>Zoopagomycota</taxon>
        <taxon>Entomophthoromycotina</taxon>
        <taxon>Entomophthoromycetes</taxon>
        <taxon>Entomophthorales</taxon>
        <taxon>Entomophthoraceae</taxon>
        <taxon>Entomophthora</taxon>
    </lineage>
</organism>
<dbReference type="EMBL" id="QTSX02003553">
    <property type="protein sequence ID" value="KAJ9071050.1"/>
    <property type="molecule type" value="Genomic_DNA"/>
</dbReference>
<evidence type="ECO:0000313" key="1">
    <source>
        <dbReference type="EMBL" id="KAJ9071050.1"/>
    </source>
</evidence>
<keyword evidence="2" id="KW-1185">Reference proteome</keyword>
<proteinExistence type="predicted"/>
<sequence>MLSTWTVMVSKRCALILTNPKLRLIKTQKLFDGCVIKAKISYDEQLNFTAICVYAPASAEDNLIFWKKVRSLKSHGLVILFGDVNTVIDPRYDIFGGIKNPRPGAKAYKGALNNLNLKDALLSKVNLLENMTFVIKCKKLKSKAGSRLDVFAVSKDYSQYFSQPEVHSCLLSDHKPVSFYFDLAPPHLPKEALIH</sequence>
<dbReference type="Proteomes" id="UP001165960">
    <property type="component" value="Unassembled WGS sequence"/>
</dbReference>
<name>A0ACC2T8U6_9FUNG</name>
<accession>A0ACC2T8U6</accession>
<evidence type="ECO:0000313" key="2">
    <source>
        <dbReference type="Proteomes" id="UP001165960"/>
    </source>
</evidence>
<gene>
    <name evidence="1" type="ORF">DSO57_1001296</name>
</gene>
<protein>
    <submittedName>
        <fullName evidence="1">Uncharacterized protein</fullName>
    </submittedName>
</protein>